<dbReference type="Proteomes" id="UP000788993">
    <property type="component" value="Unassembled WGS sequence"/>
</dbReference>
<dbReference type="InterPro" id="IPR018571">
    <property type="entry name" value="Membrane_anchor_Opy2_N"/>
</dbReference>
<dbReference type="EMBL" id="JAEUBD010001571">
    <property type="protein sequence ID" value="KAH3658874.1"/>
    <property type="molecule type" value="Genomic_DNA"/>
</dbReference>
<feature type="compositionally biased region" description="Acidic residues" evidence="1">
    <location>
        <begin position="253"/>
        <end position="266"/>
    </location>
</feature>
<protein>
    <recommendedName>
        <fullName evidence="3">Membrane anchor Opy2 N-terminal domain-containing protein</fullName>
    </recommendedName>
</protein>
<reference evidence="4" key="1">
    <citation type="journal article" date="2021" name="Open Biol.">
        <title>Shared evolutionary footprints suggest mitochondrial oxidative damage underlies multiple complex I losses in fungi.</title>
        <authorList>
            <person name="Schikora-Tamarit M.A."/>
            <person name="Marcet-Houben M."/>
            <person name="Nosek J."/>
            <person name="Gabaldon T."/>
        </authorList>
    </citation>
    <scope>NUCLEOTIDE SEQUENCE</scope>
    <source>
        <strain evidence="4">NCAIM Y.01608</strain>
    </source>
</reference>
<evidence type="ECO:0000313" key="5">
    <source>
        <dbReference type="Proteomes" id="UP000788993"/>
    </source>
</evidence>
<keyword evidence="2" id="KW-0472">Membrane</keyword>
<name>A0A9P8NTM5_9ASCO</name>
<comment type="caution">
    <text evidence="4">The sequence shown here is derived from an EMBL/GenBank/DDBJ whole genome shotgun (WGS) entry which is preliminary data.</text>
</comment>
<keyword evidence="5" id="KW-1185">Reference proteome</keyword>
<sequence length="374" mass="40930">MEYIYNPYDGIYYEVVPRLQERVDNSTECVSCPSLPACPACDSTEQCAQSSGSCTTCPTRYCANITSSLTSASSTQAVSKGPSSAKVGGIAGGVAAFVFLILCGLFYLLYKKWYKKRYPHGFFYYYEEDDEDEDDKEQLTGGPRQRRNSQSTLTTMTNSVLTKASNVINVTYIPGVTIRNGSAKLTNSRAGGSSNGSNRALSVYSKETYYSDLEAASIHGGNVVTRGGVPRLVNVEEDAYEYEPPKSRFVLEDTIEEGEDEDEDEPRTDSRTGTSGGTPLGFGPLLLRSNDDVLGSSDDSDLGDSDEENIEFLTTQHRKEQEHHAQAGGDTVSLDIPLETLERADSNEVILEVDLDVKDNGSNPFESPLDFQKK</sequence>
<reference evidence="4" key="2">
    <citation type="submission" date="2021-01" db="EMBL/GenBank/DDBJ databases">
        <authorList>
            <person name="Schikora-Tamarit M.A."/>
        </authorList>
    </citation>
    <scope>NUCLEOTIDE SEQUENCE</scope>
    <source>
        <strain evidence="4">NCAIM Y.01608</strain>
    </source>
</reference>
<dbReference type="Pfam" id="PF09463">
    <property type="entry name" value="Opy2"/>
    <property type="match status" value="1"/>
</dbReference>
<keyword evidence="2" id="KW-1133">Transmembrane helix</keyword>
<keyword evidence="2" id="KW-0812">Transmembrane</keyword>
<gene>
    <name evidence="4" type="ORF">OGATHE_006600</name>
</gene>
<evidence type="ECO:0000313" key="4">
    <source>
        <dbReference type="EMBL" id="KAH3658874.1"/>
    </source>
</evidence>
<feature type="region of interest" description="Disordered" evidence="1">
    <location>
        <begin position="133"/>
        <end position="153"/>
    </location>
</feature>
<feature type="compositionally biased region" description="Low complexity" evidence="1">
    <location>
        <begin position="281"/>
        <end position="297"/>
    </location>
</feature>
<evidence type="ECO:0000259" key="3">
    <source>
        <dbReference type="Pfam" id="PF09463"/>
    </source>
</evidence>
<accession>A0A9P8NTM5</accession>
<feature type="region of interest" description="Disordered" evidence="1">
    <location>
        <begin position="244"/>
        <end position="333"/>
    </location>
</feature>
<proteinExistence type="predicted"/>
<feature type="transmembrane region" description="Helical" evidence="2">
    <location>
        <begin position="90"/>
        <end position="110"/>
    </location>
</feature>
<evidence type="ECO:0000256" key="1">
    <source>
        <dbReference type="SAM" id="MobiDB-lite"/>
    </source>
</evidence>
<feature type="compositionally biased region" description="Acidic residues" evidence="1">
    <location>
        <begin position="298"/>
        <end position="310"/>
    </location>
</feature>
<feature type="domain" description="Membrane anchor Opy2 N-terminal" evidence="3">
    <location>
        <begin position="29"/>
        <end position="62"/>
    </location>
</feature>
<evidence type="ECO:0000256" key="2">
    <source>
        <dbReference type="SAM" id="Phobius"/>
    </source>
</evidence>
<organism evidence="4 5">
    <name type="scientific">Ogataea polymorpha</name>
    <dbReference type="NCBI Taxonomy" id="460523"/>
    <lineage>
        <taxon>Eukaryota</taxon>
        <taxon>Fungi</taxon>
        <taxon>Dikarya</taxon>
        <taxon>Ascomycota</taxon>
        <taxon>Saccharomycotina</taxon>
        <taxon>Pichiomycetes</taxon>
        <taxon>Pichiales</taxon>
        <taxon>Pichiaceae</taxon>
        <taxon>Ogataea</taxon>
    </lineage>
</organism>
<dbReference type="AlphaFoldDB" id="A0A9P8NTM5"/>